<evidence type="ECO:0000313" key="9">
    <source>
        <dbReference type="Proteomes" id="UP000316167"/>
    </source>
</evidence>
<dbReference type="GO" id="GO:0005886">
    <property type="term" value="C:plasma membrane"/>
    <property type="evidence" value="ECO:0007669"/>
    <property type="project" value="UniProtKB-SubCell"/>
</dbReference>
<dbReference type="PANTHER" id="PTHR33452">
    <property type="entry name" value="OXIDOREDUCTASE CATD-RELATED"/>
    <property type="match status" value="1"/>
</dbReference>
<keyword evidence="6 7" id="KW-0472">Membrane</keyword>
<evidence type="ECO:0000256" key="4">
    <source>
        <dbReference type="ARBA" id="ARBA00022692"/>
    </source>
</evidence>
<evidence type="ECO:0000256" key="2">
    <source>
        <dbReference type="ARBA" id="ARBA00006679"/>
    </source>
</evidence>
<gene>
    <name evidence="8" type="ORF">IQ13_2923</name>
</gene>
<proteinExistence type="inferred from homology"/>
<evidence type="ECO:0000256" key="3">
    <source>
        <dbReference type="ARBA" id="ARBA00022475"/>
    </source>
</evidence>
<evidence type="ECO:0000256" key="5">
    <source>
        <dbReference type="ARBA" id="ARBA00022989"/>
    </source>
</evidence>
<evidence type="ECO:0000313" key="8">
    <source>
        <dbReference type="EMBL" id="TWI80251.1"/>
    </source>
</evidence>
<comment type="similarity">
    <text evidence="2">Belongs to the DoxX family.</text>
</comment>
<comment type="caution">
    <text evidence="8">The sequence shown here is derived from an EMBL/GenBank/DDBJ whole genome shotgun (WGS) entry which is preliminary data.</text>
</comment>
<keyword evidence="4 7" id="KW-0812">Transmembrane</keyword>
<comment type="subcellular location">
    <subcellularLocation>
        <location evidence="1">Cell membrane</location>
        <topology evidence="1">Multi-pass membrane protein</topology>
    </subcellularLocation>
</comment>
<accession>A0A562SFY8</accession>
<feature type="transmembrane region" description="Helical" evidence="7">
    <location>
        <begin position="20"/>
        <end position="38"/>
    </location>
</feature>
<dbReference type="Proteomes" id="UP000316167">
    <property type="component" value="Unassembled WGS sequence"/>
</dbReference>
<keyword evidence="3" id="KW-1003">Cell membrane</keyword>
<sequence>MGTLQQLQHWSITHHPKWLVVLRIVLGFSLLLKGISFISNDASLQNILQQSIFSSQNWLVTLIPWAHLLGGSLLIAGLFTRWVVLLQIPILAGAFLLVLSQKGFMGAQSELGLSLMILVLLIVFFIEGGGPISLDDYFSRNPK</sequence>
<name>A0A562SFY8_9BACT</name>
<evidence type="ECO:0000256" key="6">
    <source>
        <dbReference type="ARBA" id="ARBA00023136"/>
    </source>
</evidence>
<dbReference type="Pfam" id="PF07681">
    <property type="entry name" value="DoxX"/>
    <property type="match status" value="1"/>
</dbReference>
<dbReference type="OrthoDB" id="680764at2"/>
<protein>
    <submittedName>
        <fullName evidence="8">Putative membrane protein YphA (DoxX/SURF4 family)</fullName>
    </submittedName>
</protein>
<keyword evidence="9" id="KW-1185">Reference proteome</keyword>
<organism evidence="8 9">
    <name type="scientific">Lacibacter cauensis</name>
    <dbReference type="NCBI Taxonomy" id="510947"/>
    <lineage>
        <taxon>Bacteria</taxon>
        <taxon>Pseudomonadati</taxon>
        <taxon>Bacteroidota</taxon>
        <taxon>Chitinophagia</taxon>
        <taxon>Chitinophagales</taxon>
        <taxon>Chitinophagaceae</taxon>
        <taxon>Lacibacter</taxon>
    </lineage>
</organism>
<reference evidence="8 9" key="1">
    <citation type="journal article" date="2015" name="Stand. Genomic Sci.">
        <title>Genomic Encyclopedia of Bacterial and Archaeal Type Strains, Phase III: the genomes of soil and plant-associated and newly described type strains.</title>
        <authorList>
            <person name="Whitman W.B."/>
            <person name="Woyke T."/>
            <person name="Klenk H.P."/>
            <person name="Zhou Y."/>
            <person name="Lilburn T.G."/>
            <person name="Beck B.J."/>
            <person name="De Vos P."/>
            <person name="Vandamme P."/>
            <person name="Eisen J.A."/>
            <person name="Garrity G."/>
            <person name="Hugenholtz P."/>
            <person name="Kyrpides N.C."/>
        </authorList>
    </citation>
    <scope>NUCLEOTIDE SEQUENCE [LARGE SCALE GENOMIC DNA]</scope>
    <source>
        <strain evidence="8 9">CGMCC 1.7271</strain>
    </source>
</reference>
<keyword evidence="5 7" id="KW-1133">Transmembrane helix</keyword>
<dbReference type="InterPro" id="IPR051907">
    <property type="entry name" value="DoxX-like_oxidoreductase"/>
</dbReference>
<feature type="transmembrane region" description="Helical" evidence="7">
    <location>
        <begin position="111"/>
        <end position="134"/>
    </location>
</feature>
<feature type="transmembrane region" description="Helical" evidence="7">
    <location>
        <begin position="82"/>
        <end position="99"/>
    </location>
</feature>
<evidence type="ECO:0000256" key="7">
    <source>
        <dbReference type="SAM" id="Phobius"/>
    </source>
</evidence>
<dbReference type="RefSeq" id="WP_144887091.1">
    <property type="nucleotide sequence ID" value="NZ_VLLE01000005.1"/>
</dbReference>
<dbReference type="InterPro" id="IPR032808">
    <property type="entry name" value="DoxX"/>
</dbReference>
<dbReference type="PANTHER" id="PTHR33452:SF1">
    <property type="entry name" value="INNER MEMBRANE PROTEIN YPHA-RELATED"/>
    <property type="match status" value="1"/>
</dbReference>
<dbReference type="AlphaFoldDB" id="A0A562SFY8"/>
<evidence type="ECO:0000256" key="1">
    <source>
        <dbReference type="ARBA" id="ARBA00004651"/>
    </source>
</evidence>
<dbReference type="EMBL" id="VLLE01000005">
    <property type="protein sequence ID" value="TWI80251.1"/>
    <property type="molecule type" value="Genomic_DNA"/>
</dbReference>